<proteinExistence type="predicted"/>
<dbReference type="eggNOG" id="KOG4658">
    <property type="taxonomic scope" value="Eukaryota"/>
</dbReference>
<keyword evidence="4" id="KW-0175">Coiled coil</keyword>
<feature type="domain" description="NB-ARC" evidence="5">
    <location>
        <begin position="198"/>
        <end position="253"/>
    </location>
</feature>
<evidence type="ECO:0000259" key="6">
    <source>
        <dbReference type="Pfam" id="PF18052"/>
    </source>
</evidence>
<dbReference type="RefSeq" id="XP_010272842.1">
    <property type="nucleotide sequence ID" value="XM_010274540.2"/>
</dbReference>
<keyword evidence="1" id="KW-0677">Repeat</keyword>
<dbReference type="InterPro" id="IPR041118">
    <property type="entry name" value="Rx_N"/>
</dbReference>
<evidence type="ECO:0000313" key="8">
    <source>
        <dbReference type="RefSeq" id="XP_010272842.1"/>
    </source>
</evidence>
<feature type="coiled-coil region" evidence="4">
    <location>
        <begin position="138"/>
        <end position="165"/>
    </location>
</feature>
<dbReference type="Proteomes" id="UP000189703">
    <property type="component" value="Unplaced"/>
</dbReference>
<dbReference type="RefSeq" id="XP_010272843.1">
    <property type="nucleotide sequence ID" value="XM_010274541.2"/>
</dbReference>
<dbReference type="GO" id="GO:0006952">
    <property type="term" value="P:defense response"/>
    <property type="evidence" value="ECO:0007669"/>
    <property type="project" value="UniProtKB-KW"/>
</dbReference>
<dbReference type="OrthoDB" id="690341at2759"/>
<dbReference type="Gene3D" id="3.40.50.300">
    <property type="entry name" value="P-loop containing nucleotide triphosphate hydrolases"/>
    <property type="match status" value="1"/>
</dbReference>
<sequence>MIEIAFKRETERRRRRRTRRRGGGGVVWKKGRVMSQGAVISYLLKKFANEAGLLTKVGKEVEGLRSELEFINAFLNEADKRGETDEVIKTWVKQVWDVSYDIEDVLDEFVLRIKRFHGRGFIHSLQKTVQRAKEIKRRHQIGTQLKELNKRVREIRERCDRYSFNTPRGGENSNDAGFSRRMSSRFNEETQLVSIDRPSEQLIGWLEKGESKLTVISVVGMGGIGKTTLVEMVFNKVEEHFDCHAWITVSKSLVLRRS</sequence>
<evidence type="ECO:0000313" key="9">
    <source>
        <dbReference type="RefSeq" id="XP_010272843.1"/>
    </source>
</evidence>
<dbReference type="SUPFAM" id="SSF52540">
    <property type="entry name" value="P-loop containing nucleoside triphosphate hydrolases"/>
    <property type="match status" value="1"/>
</dbReference>
<dbReference type="Gene3D" id="1.20.5.4130">
    <property type="match status" value="1"/>
</dbReference>
<dbReference type="GeneID" id="104608514"/>
<reference evidence="8 9" key="1">
    <citation type="submission" date="2025-04" db="UniProtKB">
        <authorList>
            <consortium name="RefSeq"/>
        </authorList>
    </citation>
    <scope>IDENTIFICATION</scope>
</reference>
<evidence type="ECO:0000259" key="5">
    <source>
        <dbReference type="Pfam" id="PF00931"/>
    </source>
</evidence>
<dbReference type="GO" id="GO:0043531">
    <property type="term" value="F:ADP binding"/>
    <property type="evidence" value="ECO:0007669"/>
    <property type="project" value="InterPro"/>
</dbReference>
<gene>
    <name evidence="8 9" type="primary">LOC104608514</name>
</gene>
<keyword evidence="7" id="KW-1185">Reference proteome</keyword>
<protein>
    <submittedName>
        <fullName evidence="8 9">Disease resistance protein At1g50180</fullName>
    </submittedName>
</protein>
<evidence type="ECO:0000313" key="7">
    <source>
        <dbReference type="Proteomes" id="UP000189703"/>
    </source>
</evidence>
<evidence type="ECO:0000256" key="2">
    <source>
        <dbReference type="ARBA" id="ARBA00022741"/>
    </source>
</evidence>
<dbReference type="InterPro" id="IPR027417">
    <property type="entry name" value="P-loop_NTPase"/>
</dbReference>
<evidence type="ECO:0000256" key="1">
    <source>
        <dbReference type="ARBA" id="ARBA00022737"/>
    </source>
</evidence>
<dbReference type="OMA" id="WIYVSSK"/>
<dbReference type="Pfam" id="PF18052">
    <property type="entry name" value="Rx_N"/>
    <property type="match status" value="1"/>
</dbReference>
<dbReference type="Pfam" id="PF00931">
    <property type="entry name" value="NB-ARC"/>
    <property type="match status" value="1"/>
</dbReference>
<accession>A0A1U8AX90</accession>
<keyword evidence="3" id="KW-0611">Plant defense</keyword>
<evidence type="ECO:0000256" key="4">
    <source>
        <dbReference type="SAM" id="Coils"/>
    </source>
</evidence>
<dbReference type="InterPro" id="IPR002182">
    <property type="entry name" value="NB-ARC"/>
</dbReference>
<dbReference type="CDD" id="cd14798">
    <property type="entry name" value="RX-CC_like"/>
    <property type="match status" value="1"/>
</dbReference>
<feature type="domain" description="Disease resistance N-terminal" evidence="6">
    <location>
        <begin position="38"/>
        <end position="130"/>
    </location>
</feature>
<organism evidence="7 9">
    <name type="scientific">Nelumbo nucifera</name>
    <name type="common">Sacred lotus</name>
    <dbReference type="NCBI Taxonomy" id="4432"/>
    <lineage>
        <taxon>Eukaryota</taxon>
        <taxon>Viridiplantae</taxon>
        <taxon>Streptophyta</taxon>
        <taxon>Embryophyta</taxon>
        <taxon>Tracheophyta</taxon>
        <taxon>Spermatophyta</taxon>
        <taxon>Magnoliopsida</taxon>
        <taxon>Proteales</taxon>
        <taxon>Nelumbonaceae</taxon>
        <taxon>Nelumbo</taxon>
    </lineage>
</organism>
<dbReference type="AlphaFoldDB" id="A0A1U8AX90"/>
<dbReference type="PANTHER" id="PTHR19338">
    <property type="entry name" value="TRANSLOCASE OF INNER MITOCHONDRIAL MEMBRANE 13 HOMOLOG"/>
    <property type="match status" value="1"/>
</dbReference>
<keyword evidence="2" id="KW-0547">Nucleotide-binding</keyword>
<dbReference type="KEGG" id="nnu:104608514"/>
<name>A0A1U8AX90_NELNU</name>
<dbReference type="PANTHER" id="PTHR19338:SF32">
    <property type="entry name" value="OS06G0287500 PROTEIN"/>
    <property type="match status" value="1"/>
</dbReference>
<evidence type="ECO:0000256" key="3">
    <source>
        <dbReference type="ARBA" id="ARBA00022821"/>
    </source>
</evidence>
<dbReference type="InterPro" id="IPR038005">
    <property type="entry name" value="RX-like_CC"/>
</dbReference>